<dbReference type="GO" id="GO:0071897">
    <property type="term" value="P:DNA biosynthetic process"/>
    <property type="evidence" value="ECO:0007669"/>
    <property type="project" value="UniProtKB-ARBA"/>
</dbReference>
<protein>
    <submittedName>
        <fullName evidence="1">Transposon Tf2-9 polyprotein</fullName>
    </submittedName>
</protein>
<evidence type="ECO:0000313" key="1">
    <source>
        <dbReference type="EMBL" id="GFX99168.1"/>
    </source>
</evidence>
<dbReference type="InterPro" id="IPR043128">
    <property type="entry name" value="Rev_trsase/Diguanyl_cyclase"/>
</dbReference>
<dbReference type="Gene3D" id="3.30.70.270">
    <property type="match status" value="1"/>
</dbReference>
<dbReference type="Proteomes" id="UP000887159">
    <property type="component" value="Unassembled WGS sequence"/>
</dbReference>
<dbReference type="InterPro" id="IPR043502">
    <property type="entry name" value="DNA/RNA_pol_sf"/>
</dbReference>
<dbReference type="SUPFAM" id="SSF56672">
    <property type="entry name" value="DNA/RNA polymerases"/>
    <property type="match status" value="1"/>
</dbReference>
<dbReference type="Gene3D" id="3.10.10.10">
    <property type="entry name" value="HIV Type 1 Reverse Transcriptase, subunit A, domain 1"/>
    <property type="match status" value="1"/>
</dbReference>
<dbReference type="PANTHER" id="PTHR24559:SF444">
    <property type="entry name" value="REVERSE TRANSCRIPTASE DOMAIN-CONTAINING PROTEIN"/>
    <property type="match status" value="1"/>
</dbReference>
<proteinExistence type="predicted"/>
<accession>A0A8X6V9A8</accession>
<comment type="caution">
    <text evidence="1">The sequence shown here is derived from an EMBL/GenBank/DDBJ whole genome shotgun (WGS) entry which is preliminary data.</text>
</comment>
<gene>
    <name evidence="1" type="primary">Tf2-9_59</name>
    <name evidence="1" type="ORF">TNCV_2493491</name>
</gene>
<dbReference type="EMBL" id="BMAU01021206">
    <property type="protein sequence ID" value="GFX99168.1"/>
    <property type="molecule type" value="Genomic_DNA"/>
</dbReference>
<evidence type="ECO:0000313" key="2">
    <source>
        <dbReference type="Proteomes" id="UP000887159"/>
    </source>
</evidence>
<name>A0A8X6V9A8_TRICX</name>
<dbReference type="InterPro" id="IPR053134">
    <property type="entry name" value="RNA-dir_DNA_polymerase"/>
</dbReference>
<reference evidence="1" key="1">
    <citation type="submission" date="2020-08" db="EMBL/GenBank/DDBJ databases">
        <title>Multicomponent nature underlies the extraordinary mechanical properties of spider dragline silk.</title>
        <authorList>
            <person name="Kono N."/>
            <person name="Nakamura H."/>
            <person name="Mori M."/>
            <person name="Yoshida Y."/>
            <person name="Ohtoshi R."/>
            <person name="Malay A.D."/>
            <person name="Moran D.A.P."/>
            <person name="Tomita M."/>
            <person name="Numata K."/>
            <person name="Arakawa K."/>
        </authorList>
    </citation>
    <scope>NUCLEOTIDE SEQUENCE</scope>
</reference>
<keyword evidence="2" id="KW-1185">Reference proteome</keyword>
<dbReference type="PANTHER" id="PTHR24559">
    <property type="entry name" value="TRANSPOSON TY3-I GAG-POL POLYPROTEIN"/>
    <property type="match status" value="1"/>
</dbReference>
<dbReference type="AlphaFoldDB" id="A0A8X6V9A8"/>
<sequence length="270" mass="30886">MVEVSSINISLTQHSPSLSVRTAISPTLTEEFIIHPSVYTEIKKISHAKSDVLLNESESSLGAFSFLSVANVIENSSYDLSHVENFNIRNDLSSLIKNYKPNKIKSTKLKMCIILKDDIPVCQRARRLSCSEKLQVNDQIDDWLQQGIIRESCSDYCSPIVLCKKKDGNLRICIDYRKINSKTDKDRYPLPLIEEVLDQLQSGNFFSTIDLKTDSFTLRWKKAVKNLLHSSHIMGSMSLIKFHLVFVIVRVFFKDLSITFSETFLKRELS</sequence>
<organism evidence="1 2">
    <name type="scientific">Trichonephila clavipes</name>
    <name type="common">Golden silk orbweaver</name>
    <name type="synonym">Nephila clavipes</name>
    <dbReference type="NCBI Taxonomy" id="2585209"/>
    <lineage>
        <taxon>Eukaryota</taxon>
        <taxon>Metazoa</taxon>
        <taxon>Ecdysozoa</taxon>
        <taxon>Arthropoda</taxon>
        <taxon>Chelicerata</taxon>
        <taxon>Arachnida</taxon>
        <taxon>Araneae</taxon>
        <taxon>Araneomorphae</taxon>
        <taxon>Entelegynae</taxon>
        <taxon>Araneoidea</taxon>
        <taxon>Nephilidae</taxon>
        <taxon>Trichonephila</taxon>
    </lineage>
</organism>